<dbReference type="EMBL" id="JAXAVV010000031">
    <property type="protein sequence ID" value="MDX8055686.1"/>
    <property type="molecule type" value="Genomic_DNA"/>
</dbReference>
<protein>
    <submittedName>
        <fullName evidence="7">ATP-grasp domain-containing protein</fullName>
    </submittedName>
</protein>
<dbReference type="PANTHER" id="PTHR43585">
    <property type="entry name" value="FUMIPYRROLE BIOSYNTHESIS PROTEIN C"/>
    <property type="match status" value="1"/>
</dbReference>
<keyword evidence="3 4" id="KW-0067">ATP-binding</keyword>
<dbReference type="Gene3D" id="3.30.470.20">
    <property type="entry name" value="ATP-grasp fold, B domain"/>
    <property type="match status" value="1"/>
</dbReference>
<keyword evidence="8" id="KW-1185">Reference proteome</keyword>
<organism evidence="7 8">
    <name type="scientific">Lentzea kristufekii</name>
    <dbReference type="NCBI Taxonomy" id="3095430"/>
    <lineage>
        <taxon>Bacteria</taxon>
        <taxon>Bacillati</taxon>
        <taxon>Actinomycetota</taxon>
        <taxon>Actinomycetes</taxon>
        <taxon>Pseudonocardiales</taxon>
        <taxon>Pseudonocardiaceae</taxon>
        <taxon>Lentzea</taxon>
    </lineage>
</organism>
<dbReference type="Pfam" id="PF18603">
    <property type="entry name" value="LAL_C2"/>
    <property type="match status" value="1"/>
</dbReference>
<proteinExistence type="predicted"/>
<evidence type="ECO:0000256" key="5">
    <source>
        <dbReference type="SAM" id="SignalP"/>
    </source>
</evidence>
<evidence type="ECO:0000259" key="6">
    <source>
        <dbReference type="PROSITE" id="PS50975"/>
    </source>
</evidence>
<dbReference type="PANTHER" id="PTHR43585:SF2">
    <property type="entry name" value="ATP-GRASP ENZYME FSQD"/>
    <property type="match status" value="1"/>
</dbReference>
<sequence>MSAPVRPRIAIVAGTPQLLAAAAALGVDAVFVHAGNEPPTDAGHAIAVSNVDAEAVFSVLAPLHTVRPFDRVLSLTEAGLLPAAEVGQRLGVDGNPLHTVRLLQDKRRMRELPAANELSPVLARPVSSAADLAVFCRGAGGPVILKPAAGTASRAVFLVEAEQHAATVWEEFVLAGGVDPIAEEFLDGQELSVEAFSHDGEHVVIALTDKLLGPNFVELGHTVPSALPAARQEEIKALVLGFLDAVGLREGPSHTEVKLTSRGPRVIESHNRIGGDKIRELVRRAYGHDLVQLTVGCPLGLTPPPEPVPARRGAAIRFLTPASGTVARIVLPRDTEGCVIDLAVGTGDVIGEVRSSGDRSGYVLAEGVDAEDATGRGERVRDAITVETVPAGRD</sequence>
<dbReference type="SUPFAM" id="SSF56059">
    <property type="entry name" value="Glutathione synthetase ATP-binding domain-like"/>
    <property type="match status" value="1"/>
</dbReference>
<dbReference type="RefSeq" id="WP_319989410.1">
    <property type="nucleotide sequence ID" value="NZ_JAXAVV010000031.1"/>
</dbReference>
<evidence type="ECO:0000256" key="3">
    <source>
        <dbReference type="ARBA" id="ARBA00022840"/>
    </source>
</evidence>
<gene>
    <name evidence="7" type="ORF">SK571_40455</name>
</gene>
<evidence type="ECO:0000313" key="7">
    <source>
        <dbReference type="EMBL" id="MDX8055686.1"/>
    </source>
</evidence>
<evidence type="ECO:0000256" key="2">
    <source>
        <dbReference type="ARBA" id="ARBA00022741"/>
    </source>
</evidence>
<name>A0ABU4U540_9PSEU</name>
<feature type="domain" description="ATP-grasp" evidence="6">
    <location>
        <begin position="110"/>
        <end position="299"/>
    </location>
</feature>
<keyword evidence="1" id="KW-0436">Ligase</keyword>
<feature type="signal peptide" evidence="5">
    <location>
        <begin position="1"/>
        <end position="34"/>
    </location>
</feature>
<reference evidence="7 8" key="1">
    <citation type="submission" date="2023-11" db="EMBL/GenBank/DDBJ databases">
        <title>Lentzea sokolovensis, sp. nov., Lentzea kristufkii, sp. nov., and Lentzea miocenensis, sp. nov., rare actinobacteria from Sokolov Coal Basin, Miocene lacustrine sediment, Czech Republic.</title>
        <authorList>
            <person name="Lara A."/>
            <person name="Kotroba L."/>
            <person name="Nouioui I."/>
            <person name="Neumann-Schaal M."/>
            <person name="Mast Y."/>
            <person name="Chronakova A."/>
        </authorList>
    </citation>
    <scope>NUCLEOTIDE SEQUENCE [LARGE SCALE GENOMIC DNA]</scope>
    <source>
        <strain evidence="7 8">BCCO 10_0798</strain>
    </source>
</reference>
<dbReference type="InterPro" id="IPR041472">
    <property type="entry name" value="BL00235/CARNS1_N"/>
</dbReference>
<dbReference type="PROSITE" id="PS50975">
    <property type="entry name" value="ATP_GRASP"/>
    <property type="match status" value="1"/>
</dbReference>
<comment type="caution">
    <text evidence="7">The sequence shown here is derived from an EMBL/GenBank/DDBJ whole genome shotgun (WGS) entry which is preliminary data.</text>
</comment>
<dbReference type="Pfam" id="PF13535">
    <property type="entry name" value="ATP-grasp_4"/>
    <property type="match status" value="1"/>
</dbReference>
<dbReference type="Proteomes" id="UP001271792">
    <property type="component" value="Unassembled WGS sequence"/>
</dbReference>
<accession>A0ABU4U540</accession>
<dbReference type="Pfam" id="PF18130">
    <property type="entry name" value="ATPgrasp_N"/>
    <property type="match status" value="1"/>
</dbReference>
<dbReference type="Gene3D" id="3.40.50.20">
    <property type="match status" value="1"/>
</dbReference>
<dbReference type="InterPro" id="IPR011761">
    <property type="entry name" value="ATP-grasp"/>
</dbReference>
<keyword evidence="2 4" id="KW-0547">Nucleotide-binding</keyword>
<dbReference type="InterPro" id="IPR052032">
    <property type="entry name" value="ATP-dep_AA_Ligase"/>
</dbReference>
<evidence type="ECO:0000256" key="4">
    <source>
        <dbReference type="PROSITE-ProRule" id="PRU00409"/>
    </source>
</evidence>
<evidence type="ECO:0000313" key="8">
    <source>
        <dbReference type="Proteomes" id="UP001271792"/>
    </source>
</evidence>
<dbReference type="InterPro" id="IPR040570">
    <property type="entry name" value="LAL_C2"/>
</dbReference>
<keyword evidence="5" id="KW-0732">Signal</keyword>
<feature type="chain" id="PRO_5046118671" evidence="5">
    <location>
        <begin position="35"/>
        <end position="394"/>
    </location>
</feature>
<evidence type="ECO:0000256" key="1">
    <source>
        <dbReference type="ARBA" id="ARBA00022598"/>
    </source>
</evidence>